<accession>A0A330M8F0</accession>
<evidence type="ECO:0000313" key="1">
    <source>
        <dbReference type="EMBL" id="SQH77654.1"/>
    </source>
</evidence>
<gene>
    <name evidence="1" type="ORF">SHEWBE_3691</name>
</gene>
<dbReference type="Proteomes" id="UP000250123">
    <property type="component" value="Chromosome SHEWBE"/>
</dbReference>
<dbReference type="EMBL" id="LS483452">
    <property type="protein sequence ID" value="SQH77654.1"/>
    <property type="molecule type" value="Genomic_DNA"/>
</dbReference>
<name>A0A330M8F0_9GAMM</name>
<sequence length="45" mass="5423">MLVVSRVFFELRHTFTHAKYTELSSLYTNKLLSRSELRKDSKYAR</sequence>
<protein>
    <submittedName>
        <fullName evidence="1">Uncharacterized protein</fullName>
    </submittedName>
</protein>
<proteinExistence type="predicted"/>
<dbReference type="KEGG" id="sbk:SHEWBE_3691"/>
<reference evidence="2" key="1">
    <citation type="submission" date="2018-06" db="EMBL/GenBank/DDBJ databases">
        <authorList>
            <person name="Cea G.-C."/>
            <person name="William W."/>
        </authorList>
    </citation>
    <scope>NUCLEOTIDE SEQUENCE [LARGE SCALE GENOMIC DNA]</scope>
    <source>
        <strain evidence="2">DB21MT-2</strain>
    </source>
</reference>
<evidence type="ECO:0000313" key="2">
    <source>
        <dbReference type="Proteomes" id="UP000250123"/>
    </source>
</evidence>
<organism evidence="1 2">
    <name type="scientific">Shewanella benthica</name>
    <dbReference type="NCBI Taxonomy" id="43661"/>
    <lineage>
        <taxon>Bacteria</taxon>
        <taxon>Pseudomonadati</taxon>
        <taxon>Pseudomonadota</taxon>
        <taxon>Gammaproteobacteria</taxon>
        <taxon>Alteromonadales</taxon>
        <taxon>Shewanellaceae</taxon>
        <taxon>Shewanella</taxon>
    </lineage>
</organism>
<dbReference type="AlphaFoldDB" id="A0A330M8F0"/>